<proteinExistence type="predicted"/>
<dbReference type="Pfam" id="PF03101">
    <property type="entry name" value="FAR1"/>
    <property type="match status" value="1"/>
</dbReference>
<dbReference type="SUPFAM" id="SSF56112">
    <property type="entry name" value="Protein kinase-like (PK-like)"/>
    <property type="match status" value="1"/>
</dbReference>
<dbReference type="InterPro" id="IPR007859">
    <property type="entry name" value="ETF-QO/FixX_C"/>
</dbReference>
<reference evidence="8" key="1">
    <citation type="submission" date="2019-09" db="EMBL/GenBank/DDBJ databases">
        <title>Draft genome information of white flower Hibiscus syriacus.</title>
        <authorList>
            <person name="Kim Y.-M."/>
        </authorList>
    </citation>
    <scope>NUCLEOTIDE SEQUENCE [LARGE SCALE GENOMIC DNA]</scope>
    <source>
        <strain evidence="8">YM2019G1</strain>
    </source>
</reference>
<protein>
    <submittedName>
        <fullName evidence="8">Far-red impaired responsive family protein isoform 1</fullName>
    </submittedName>
</protein>
<dbReference type="EMBL" id="VEPZ02001069">
    <property type="protein sequence ID" value="KAE8696311.1"/>
    <property type="molecule type" value="Genomic_DNA"/>
</dbReference>
<dbReference type="InterPro" id="IPR004330">
    <property type="entry name" value="FAR1_DNA_bnd_dom"/>
</dbReference>
<dbReference type="AlphaFoldDB" id="A0A6A2ZWD9"/>
<dbReference type="Gene3D" id="3.30.9.90">
    <property type="match status" value="1"/>
</dbReference>
<keyword evidence="5" id="KW-0411">Iron-sulfur</keyword>
<dbReference type="Gene3D" id="3.30.70.20">
    <property type="match status" value="1"/>
</dbReference>
<gene>
    <name evidence="8" type="ORF">F3Y22_tig00110676pilonHSYRG00391</name>
</gene>
<organism evidence="8 9">
    <name type="scientific">Hibiscus syriacus</name>
    <name type="common">Rose of Sharon</name>
    <dbReference type="NCBI Taxonomy" id="106335"/>
    <lineage>
        <taxon>Eukaryota</taxon>
        <taxon>Viridiplantae</taxon>
        <taxon>Streptophyta</taxon>
        <taxon>Embryophyta</taxon>
        <taxon>Tracheophyta</taxon>
        <taxon>Spermatophyta</taxon>
        <taxon>Magnoliopsida</taxon>
        <taxon>eudicotyledons</taxon>
        <taxon>Gunneridae</taxon>
        <taxon>Pentapetalae</taxon>
        <taxon>rosids</taxon>
        <taxon>malvids</taxon>
        <taxon>Malvales</taxon>
        <taxon>Malvaceae</taxon>
        <taxon>Malvoideae</taxon>
        <taxon>Hibiscus</taxon>
    </lineage>
</organism>
<evidence type="ECO:0000256" key="1">
    <source>
        <dbReference type="ARBA" id="ARBA00022448"/>
    </source>
</evidence>
<dbReference type="GO" id="GO:0051536">
    <property type="term" value="F:iron-sulfur cluster binding"/>
    <property type="evidence" value="ECO:0007669"/>
    <property type="project" value="UniProtKB-KW"/>
</dbReference>
<dbReference type="GO" id="GO:0046872">
    <property type="term" value="F:metal ion binding"/>
    <property type="evidence" value="ECO:0007669"/>
    <property type="project" value="UniProtKB-KW"/>
</dbReference>
<evidence type="ECO:0000313" key="8">
    <source>
        <dbReference type="EMBL" id="KAE8696311.1"/>
    </source>
</evidence>
<accession>A0A6A2ZWD9</accession>
<sequence>MDEEKDKKIQELTGKLRVRKRLSTSYHEQLEAFVKEVEDHNYDISMKVQRTLDNLKRFDAEAKELLSGLEFESAEDARELYEMYGRRMSFTIRNNRTRRSLKDNSITGREFVCSKEGFRVEKCTKKGTRVFQSRPATREGCDAMLRIAAKDWGKWVIYGFIKEHTHELNPSKIPPRPSHQIAFCEAAKSQEPASKAVCGLEVCGNVSIKLPFGKETGCYTNSWFQVTCNKIVDGLKPFINRLMLEILDFTSVSVVNNPVTYVHCPNRNGSITSTNLKGSPFVFSSSYNFFGSVGCGNLATLFGNRTDHVSGCLQTMCDDGASKSGCFVTINEDLTSYTVNMTPFYTNGTGEGDSKRCTSAFLYDMIKPLCQGPATAPLKSKRSRTCGTVDIEYPFGIEQGDYIDDRFRVTCEEINNKMVPYIQSINLQQLQNIFWSPGYGNLATVFDYQTGHPIGCCLQQSCGTNEEVSSVNGCFVYLPHGLNSFTANMTKFDSSNSSNGSCEFASVVYNDFINVWNSNPDLRGLTHIPATLQWGTPMSGWIEPYSDLSSDVCLGCTTIGTIFMLLGTWRAFKVHKRRQNVKLKQKYFKRNGGLLLHSICLTTQNRILGQGTVYKGMLTDGSIVAIKKSRLVEGKKVEQFINEVIILSQINHRNVAFEYGLFPGLALSALEHYVLKGKSSFTLKHGKPDHEATNVAMSHSPIEYPKPDGVLSLDVPTSLHRSNTNHNHDQPAHLHLRDLNIPETVNLPLYAGPESRY</sequence>
<name>A0A6A2ZWD9_HIBSY</name>
<evidence type="ECO:0000313" key="9">
    <source>
        <dbReference type="Proteomes" id="UP000436088"/>
    </source>
</evidence>
<dbReference type="InterPro" id="IPR011009">
    <property type="entry name" value="Kinase-like_dom_sf"/>
</dbReference>
<evidence type="ECO:0000256" key="5">
    <source>
        <dbReference type="ARBA" id="ARBA00023014"/>
    </source>
</evidence>
<feature type="domain" description="ETF-QO/FixX C-terminal" evidence="7">
    <location>
        <begin position="709"/>
        <end position="757"/>
    </location>
</feature>
<evidence type="ECO:0000259" key="6">
    <source>
        <dbReference type="Pfam" id="PF03101"/>
    </source>
</evidence>
<dbReference type="Pfam" id="PF05187">
    <property type="entry name" value="Fer4_ETF_QO"/>
    <property type="match status" value="1"/>
</dbReference>
<keyword evidence="1" id="KW-0813">Transport</keyword>
<keyword evidence="2" id="KW-0479">Metal-binding</keyword>
<evidence type="ECO:0000256" key="2">
    <source>
        <dbReference type="ARBA" id="ARBA00022723"/>
    </source>
</evidence>
<keyword evidence="4" id="KW-0408">Iron</keyword>
<evidence type="ECO:0000259" key="7">
    <source>
        <dbReference type="Pfam" id="PF05187"/>
    </source>
</evidence>
<comment type="caution">
    <text evidence="8">The sequence shown here is derived from an EMBL/GenBank/DDBJ whole genome shotgun (WGS) entry which is preliminary data.</text>
</comment>
<keyword evidence="3" id="KW-0249">Electron transport</keyword>
<feature type="domain" description="FAR1" evidence="6">
    <location>
        <begin position="80"/>
        <end position="170"/>
    </location>
</feature>
<dbReference type="Proteomes" id="UP000436088">
    <property type="component" value="Unassembled WGS sequence"/>
</dbReference>
<keyword evidence="9" id="KW-1185">Reference proteome</keyword>
<evidence type="ECO:0000256" key="3">
    <source>
        <dbReference type="ARBA" id="ARBA00022982"/>
    </source>
</evidence>
<evidence type="ECO:0000256" key="4">
    <source>
        <dbReference type="ARBA" id="ARBA00023004"/>
    </source>
</evidence>
<dbReference type="PANTHER" id="PTHR33491">
    <property type="entry name" value="OSJNBA0016N04.9 PROTEIN"/>
    <property type="match status" value="1"/>
</dbReference>